<evidence type="ECO:0008006" key="5">
    <source>
        <dbReference type="Google" id="ProtNLM"/>
    </source>
</evidence>
<evidence type="ECO:0000313" key="3">
    <source>
        <dbReference type="EMBL" id="ABD09471.1"/>
    </source>
</evidence>
<feature type="region of interest" description="Disordered" evidence="1">
    <location>
        <begin position="40"/>
        <end position="96"/>
    </location>
</feature>
<sequence>MRITRMRAAVAGVLGMATIALASPALAETPEPSPTAIATATAAVTQSSPSPLVSDTPTATPKTGPLAGLDSAGKPTGSAGPTATASLDPSATPSATPTDAAALILDATASAASSATPTNGTGKPTLDGFLDLLPFKVPLDKQINSIDDMDVNPLFLTFTCDGSVPSWKLKNTADKAFGFGWFDTSLHGGILDIGPKQTVDLPSKALAVIGSPWDAKTKVLLVTVPTVGVSNCTGGSAPPPLAPPAPLPVAVPAATSAVPADPHYTR</sequence>
<evidence type="ECO:0000256" key="1">
    <source>
        <dbReference type="SAM" id="MobiDB-lite"/>
    </source>
</evidence>
<accession>A0A1X1PVF5</accession>
<dbReference type="OrthoDB" id="3218302at2"/>
<dbReference type="HOGENOM" id="CLU_091646_0_0_11"/>
<keyword evidence="2" id="KW-0732">Signal</keyword>
<protein>
    <recommendedName>
        <fullName evidence="5">Secreted protein</fullName>
    </recommendedName>
</protein>
<dbReference type="Proteomes" id="UP000001937">
    <property type="component" value="Chromosome"/>
</dbReference>
<feature type="signal peptide" evidence="2">
    <location>
        <begin position="1"/>
        <end position="22"/>
    </location>
</feature>
<dbReference type="RefSeq" id="WP_011434553.1">
    <property type="nucleotide sequence ID" value="NC_007777.1"/>
</dbReference>
<dbReference type="EMBL" id="CP000249">
    <property type="protein sequence ID" value="ABD09471.1"/>
    <property type="molecule type" value="Genomic_DNA"/>
</dbReference>
<reference evidence="3 4" key="1">
    <citation type="journal article" date="2007" name="Genome Res.">
        <title>Genome characteristics of facultatively symbiotic Frankia sp. strains reflect host range and host plant biogeography.</title>
        <authorList>
            <person name="Normand P."/>
            <person name="Lapierre P."/>
            <person name="Tisa L.S."/>
            <person name="Gogarten J.P."/>
            <person name="Alloisio N."/>
            <person name="Bagnarol E."/>
            <person name="Bassi C.A."/>
            <person name="Berry A.M."/>
            <person name="Bickhart D.M."/>
            <person name="Choisne N."/>
            <person name="Couloux A."/>
            <person name="Cournoyer B."/>
            <person name="Cruveiller S."/>
            <person name="Daubin V."/>
            <person name="Demange N."/>
            <person name="Francino M.P."/>
            <person name="Goltsman E."/>
            <person name="Huang Y."/>
            <person name="Kopp O.R."/>
            <person name="Labarre L."/>
            <person name="Lapidus A."/>
            <person name="Lavire C."/>
            <person name="Marechal J."/>
            <person name="Martinez M."/>
            <person name="Mastronunzio J.E."/>
            <person name="Mullin B.C."/>
            <person name="Niemann J."/>
            <person name="Pujic P."/>
            <person name="Rawnsley T."/>
            <person name="Rouy Z."/>
            <person name="Schenowitz C."/>
            <person name="Sellstedt A."/>
            <person name="Tavares F."/>
            <person name="Tomkins J.P."/>
            <person name="Vallenet D."/>
            <person name="Valverde C."/>
            <person name="Wall L.G."/>
            <person name="Wang Y."/>
            <person name="Medigue C."/>
            <person name="Benson D.R."/>
        </authorList>
    </citation>
    <scope>NUCLEOTIDE SEQUENCE [LARGE SCALE GENOMIC DNA]</scope>
    <source>
        <strain evidence="4">DSM 45818 / CECT 9043 / CcI3</strain>
    </source>
</reference>
<proteinExistence type="predicted"/>
<organism evidence="3 4">
    <name type="scientific">Frankia casuarinae (strain DSM 45818 / CECT 9043 / HFP020203 / CcI3)</name>
    <dbReference type="NCBI Taxonomy" id="106370"/>
    <lineage>
        <taxon>Bacteria</taxon>
        <taxon>Bacillati</taxon>
        <taxon>Actinomycetota</taxon>
        <taxon>Actinomycetes</taxon>
        <taxon>Frankiales</taxon>
        <taxon>Frankiaceae</taxon>
        <taxon>Frankia</taxon>
    </lineage>
</organism>
<evidence type="ECO:0000313" key="4">
    <source>
        <dbReference type="Proteomes" id="UP000001937"/>
    </source>
</evidence>
<feature type="compositionally biased region" description="Low complexity" evidence="1">
    <location>
        <begin position="40"/>
        <end position="51"/>
    </location>
</feature>
<dbReference type="STRING" id="106370.Francci3_0077"/>
<feature type="compositionally biased region" description="Low complexity" evidence="1">
    <location>
        <begin position="81"/>
        <end position="96"/>
    </location>
</feature>
<gene>
    <name evidence="3" type="ordered locus">Francci3_0077</name>
</gene>
<name>Q2JGX1_FRACC</name>
<accession>Q2JGX1</accession>
<evidence type="ECO:0000256" key="2">
    <source>
        <dbReference type="SAM" id="SignalP"/>
    </source>
</evidence>
<dbReference type="AlphaFoldDB" id="Q2JGX1"/>
<dbReference type="KEGG" id="fra:Francci3_0077"/>
<feature type="chain" id="PRO_5041199647" description="Secreted protein" evidence="2">
    <location>
        <begin position="23"/>
        <end position="266"/>
    </location>
</feature>
<keyword evidence="4" id="KW-1185">Reference proteome</keyword>